<dbReference type="VEuPathDB" id="FungiDB:GGTG_02659"/>
<dbReference type="Proteomes" id="UP000006039">
    <property type="component" value="Unassembled WGS sequence"/>
</dbReference>
<evidence type="ECO:0000313" key="3">
    <source>
        <dbReference type="EnsemblFungi" id="EJT77553"/>
    </source>
</evidence>
<accession>J3NN01</accession>
<feature type="region of interest" description="Disordered" evidence="1">
    <location>
        <begin position="59"/>
        <end position="90"/>
    </location>
</feature>
<reference evidence="2" key="3">
    <citation type="submission" date="2010-09" db="EMBL/GenBank/DDBJ databases">
        <title>Annotation of Gaeumannomyces graminis var. tritici R3-111a-1.</title>
        <authorList>
            <consortium name="The Broad Institute Genome Sequencing Platform"/>
            <person name="Ma L.-J."/>
            <person name="Dead R."/>
            <person name="Young S.K."/>
            <person name="Zeng Q."/>
            <person name="Gargeya S."/>
            <person name="Fitzgerald M."/>
            <person name="Haas B."/>
            <person name="Abouelleil A."/>
            <person name="Alvarado L."/>
            <person name="Arachchi H.M."/>
            <person name="Berlin A."/>
            <person name="Brown A."/>
            <person name="Chapman S.B."/>
            <person name="Chen Z."/>
            <person name="Dunbar C."/>
            <person name="Freedman E."/>
            <person name="Gearin G."/>
            <person name="Gellesch M."/>
            <person name="Goldberg J."/>
            <person name="Griggs A."/>
            <person name="Gujja S."/>
            <person name="Heiman D."/>
            <person name="Howarth C."/>
            <person name="Larson L."/>
            <person name="Lui A."/>
            <person name="MacDonald P.J.P."/>
            <person name="Mehta T."/>
            <person name="Montmayeur A."/>
            <person name="Murphy C."/>
            <person name="Neiman D."/>
            <person name="Pearson M."/>
            <person name="Priest M."/>
            <person name="Roberts A."/>
            <person name="Saif S."/>
            <person name="Shea T."/>
            <person name="Shenoy N."/>
            <person name="Sisk P."/>
            <person name="Stolte C."/>
            <person name="Sykes S."/>
            <person name="Yandava C."/>
            <person name="Wortman J."/>
            <person name="Nusbaum C."/>
            <person name="Birren B."/>
        </authorList>
    </citation>
    <scope>NUCLEOTIDE SEQUENCE</scope>
    <source>
        <strain evidence="2">R3-111a-1</strain>
    </source>
</reference>
<sequence length="90" mass="9974">MVCVRRRMGPSKSAAGKAHKRGTAQFEARDNALARHESPPASCVVTHARIAAVRIERRQSSEDGWVVSRQTKTHTPPPPFSSSSALIRWR</sequence>
<evidence type="ECO:0000313" key="4">
    <source>
        <dbReference type="Proteomes" id="UP000006039"/>
    </source>
</evidence>
<evidence type="ECO:0000313" key="2">
    <source>
        <dbReference type="EMBL" id="EJT77553.1"/>
    </source>
</evidence>
<keyword evidence="4" id="KW-1185">Reference proteome</keyword>
<reference evidence="4" key="1">
    <citation type="submission" date="2010-07" db="EMBL/GenBank/DDBJ databases">
        <title>The genome sequence of Gaeumannomyces graminis var. tritici strain R3-111a-1.</title>
        <authorList>
            <consortium name="The Broad Institute Genome Sequencing Platform"/>
            <person name="Ma L.-J."/>
            <person name="Dead R."/>
            <person name="Young S."/>
            <person name="Zeng Q."/>
            <person name="Koehrsen M."/>
            <person name="Alvarado L."/>
            <person name="Berlin A."/>
            <person name="Chapman S.B."/>
            <person name="Chen Z."/>
            <person name="Freedman E."/>
            <person name="Gellesch M."/>
            <person name="Goldberg J."/>
            <person name="Griggs A."/>
            <person name="Gujja S."/>
            <person name="Heilman E.R."/>
            <person name="Heiman D."/>
            <person name="Hepburn T."/>
            <person name="Howarth C."/>
            <person name="Jen D."/>
            <person name="Larson L."/>
            <person name="Mehta T."/>
            <person name="Neiman D."/>
            <person name="Pearson M."/>
            <person name="Roberts A."/>
            <person name="Saif S."/>
            <person name="Shea T."/>
            <person name="Shenoy N."/>
            <person name="Sisk P."/>
            <person name="Stolte C."/>
            <person name="Sykes S."/>
            <person name="Walk T."/>
            <person name="White J."/>
            <person name="Yandava C."/>
            <person name="Haas B."/>
            <person name="Nusbaum C."/>
            <person name="Birren B."/>
        </authorList>
    </citation>
    <scope>NUCLEOTIDE SEQUENCE [LARGE SCALE GENOMIC DNA]</scope>
    <source>
        <strain evidence="4">R3-111a-1</strain>
    </source>
</reference>
<organism evidence="2">
    <name type="scientific">Gaeumannomyces tritici (strain R3-111a-1)</name>
    <name type="common">Wheat and barley take-all root rot fungus</name>
    <name type="synonym">Gaeumannomyces graminis var. tritici</name>
    <dbReference type="NCBI Taxonomy" id="644352"/>
    <lineage>
        <taxon>Eukaryota</taxon>
        <taxon>Fungi</taxon>
        <taxon>Dikarya</taxon>
        <taxon>Ascomycota</taxon>
        <taxon>Pezizomycotina</taxon>
        <taxon>Sordariomycetes</taxon>
        <taxon>Sordariomycetidae</taxon>
        <taxon>Magnaporthales</taxon>
        <taxon>Magnaporthaceae</taxon>
        <taxon>Gaeumannomyces</taxon>
    </lineage>
</organism>
<dbReference type="RefSeq" id="XP_009218698.1">
    <property type="nucleotide sequence ID" value="XM_009220434.1"/>
</dbReference>
<dbReference type="EMBL" id="GL385396">
    <property type="protein sequence ID" value="EJT77553.1"/>
    <property type="molecule type" value="Genomic_DNA"/>
</dbReference>
<reference evidence="2" key="2">
    <citation type="submission" date="2010-07" db="EMBL/GenBank/DDBJ databases">
        <authorList>
            <consortium name="The Broad Institute Genome Sequencing Platform"/>
            <consortium name="Broad Institute Genome Sequencing Center for Infectious Disease"/>
            <person name="Ma L.-J."/>
            <person name="Dead R."/>
            <person name="Young S."/>
            <person name="Zeng Q."/>
            <person name="Koehrsen M."/>
            <person name="Alvarado L."/>
            <person name="Berlin A."/>
            <person name="Chapman S.B."/>
            <person name="Chen Z."/>
            <person name="Freedman E."/>
            <person name="Gellesch M."/>
            <person name="Goldberg J."/>
            <person name="Griggs A."/>
            <person name="Gujja S."/>
            <person name="Heilman E.R."/>
            <person name="Heiman D."/>
            <person name="Hepburn T."/>
            <person name="Howarth C."/>
            <person name="Jen D."/>
            <person name="Larson L."/>
            <person name="Mehta T."/>
            <person name="Neiman D."/>
            <person name="Pearson M."/>
            <person name="Roberts A."/>
            <person name="Saif S."/>
            <person name="Shea T."/>
            <person name="Shenoy N."/>
            <person name="Sisk P."/>
            <person name="Stolte C."/>
            <person name="Sykes S."/>
            <person name="Walk T."/>
            <person name="White J."/>
            <person name="Yandava C."/>
            <person name="Haas B."/>
            <person name="Nusbaum C."/>
            <person name="Birren B."/>
        </authorList>
    </citation>
    <scope>NUCLEOTIDE SEQUENCE</scope>
    <source>
        <strain evidence="2">R3-111a-1</strain>
    </source>
</reference>
<dbReference type="HOGENOM" id="CLU_2440977_0_0_1"/>
<evidence type="ECO:0000256" key="1">
    <source>
        <dbReference type="SAM" id="MobiDB-lite"/>
    </source>
</evidence>
<reference evidence="3" key="5">
    <citation type="submission" date="2018-04" db="UniProtKB">
        <authorList>
            <consortium name="EnsemblFungi"/>
        </authorList>
    </citation>
    <scope>IDENTIFICATION</scope>
    <source>
        <strain evidence="3">R3-111a-1</strain>
    </source>
</reference>
<feature type="region of interest" description="Disordered" evidence="1">
    <location>
        <begin position="1"/>
        <end position="23"/>
    </location>
</feature>
<gene>
    <name evidence="3" type="primary">20343117</name>
    <name evidence="2" type="ORF">GGTG_02659</name>
</gene>
<proteinExistence type="predicted"/>
<protein>
    <submittedName>
        <fullName evidence="2 3">Uncharacterized protein</fullName>
    </submittedName>
</protein>
<dbReference type="GeneID" id="20343117"/>
<dbReference type="AlphaFoldDB" id="J3NN01"/>
<dbReference type="EnsemblFungi" id="EJT77553">
    <property type="protein sequence ID" value="EJT77553"/>
    <property type="gene ID" value="GGTG_02659"/>
</dbReference>
<reference evidence="3" key="4">
    <citation type="journal article" date="2015" name="G3 (Bethesda)">
        <title>Genome sequences of three phytopathogenic species of the Magnaporthaceae family of fungi.</title>
        <authorList>
            <person name="Okagaki L.H."/>
            <person name="Nunes C.C."/>
            <person name="Sailsbery J."/>
            <person name="Clay B."/>
            <person name="Brown D."/>
            <person name="John T."/>
            <person name="Oh Y."/>
            <person name="Young N."/>
            <person name="Fitzgerald M."/>
            <person name="Haas B.J."/>
            <person name="Zeng Q."/>
            <person name="Young S."/>
            <person name="Adiconis X."/>
            <person name="Fan L."/>
            <person name="Levin J.Z."/>
            <person name="Mitchell T.K."/>
            <person name="Okubara P.A."/>
            <person name="Farman M.L."/>
            <person name="Kohn L.M."/>
            <person name="Birren B."/>
            <person name="Ma L.-J."/>
            <person name="Dean R.A."/>
        </authorList>
    </citation>
    <scope>NUCLEOTIDE SEQUENCE</scope>
    <source>
        <strain evidence="3">R3-111a-1</strain>
    </source>
</reference>
<name>J3NN01_GAET3</name>